<evidence type="ECO:0000256" key="3">
    <source>
        <dbReference type="ARBA" id="ARBA00022448"/>
    </source>
</evidence>
<feature type="transmembrane region" description="Helical" evidence="8">
    <location>
        <begin position="40"/>
        <end position="58"/>
    </location>
</feature>
<evidence type="ECO:0000256" key="2">
    <source>
        <dbReference type="ARBA" id="ARBA00007935"/>
    </source>
</evidence>
<evidence type="ECO:0000256" key="5">
    <source>
        <dbReference type="ARBA" id="ARBA00022692"/>
    </source>
</evidence>
<evidence type="ECO:0000256" key="7">
    <source>
        <dbReference type="ARBA" id="ARBA00023136"/>
    </source>
</evidence>
<comment type="caution">
    <text evidence="9">The sequence shown here is derived from an EMBL/GenBank/DDBJ whole genome shotgun (WGS) entry which is preliminary data.</text>
</comment>
<evidence type="ECO:0000256" key="8">
    <source>
        <dbReference type="SAM" id="Phobius"/>
    </source>
</evidence>
<dbReference type="EMBL" id="SGWQ01000007">
    <property type="protein sequence ID" value="RZS36454.1"/>
    <property type="molecule type" value="Genomic_DNA"/>
</dbReference>
<protein>
    <submittedName>
        <fullName evidence="9">FecCD transport family protein</fullName>
    </submittedName>
</protein>
<dbReference type="Gene3D" id="1.10.3470.10">
    <property type="entry name" value="ABC transporter involved in vitamin B12 uptake, BtuC"/>
    <property type="match status" value="1"/>
</dbReference>
<name>A0A4Q7KJT2_9PSEU</name>
<keyword evidence="6 8" id="KW-1133">Transmembrane helix</keyword>
<dbReference type="InterPro" id="IPR000522">
    <property type="entry name" value="ABC_transptr_permease_BtuC"/>
</dbReference>
<dbReference type="InterPro" id="IPR037294">
    <property type="entry name" value="ABC_BtuC-like"/>
</dbReference>
<accession>A0A4Q7KJT2</accession>
<keyword evidence="4" id="KW-1003">Cell membrane</keyword>
<dbReference type="AlphaFoldDB" id="A0A4Q7KJT2"/>
<comment type="similarity">
    <text evidence="2">Belongs to the binding-protein-dependent transport system permease family. FecCD subfamily.</text>
</comment>
<proteinExistence type="inferred from homology"/>
<comment type="subcellular location">
    <subcellularLocation>
        <location evidence="1">Cell membrane</location>
        <topology evidence="1">Multi-pass membrane protein</topology>
    </subcellularLocation>
</comment>
<evidence type="ECO:0000313" key="9">
    <source>
        <dbReference type="EMBL" id="RZS36454.1"/>
    </source>
</evidence>
<dbReference type="GO" id="GO:0033214">
    <property type="term" value="P:siderophore-iron import into cell"/>
    <property type="evidence" value="ECO:0007669"/>
    <property type="project" value="TreeGrafter"/>
</dbReference>
<keyword evidence="10" id="KW-1185">Reference proteome</keyword>
<dbReference type="PANTHER" id="PTHR30472">
    <property type="entry name" value="FERRIC ENTEROBACTIN TRANSPORT SYSTEM PERMEASE PROTEIN"/>
    <property type="match status" value="1"/>
</dbReference>
<gene>
    <name evidence="9" type="ORF">EV193_107135</name>
</gene>
<keyword evidence="5 8" id="KW-0812">Transmembrane</keyword>
<dbReference type="GO" id="GO:0005886">
    <property type="term" value="C:plasma membrane"/>
    <property type="evidence" value="ECO:0007669"/>
    <property type="project" value="UniProtKB-SubCell"/>
</dbReference>
<keyword evidence="7 8" id="KW-0472">Membrane</keyword>
<dbReference type="GO" id="GO:0022857">
    <property type="term" value="F:transmembrane transporter activity"/>
    <property type="evidence" value="ECO:0007669"/>
    <property type="project" value="InterPro"/>
</dbReference>
<dbReference type="Pfam" id="PF01032">
    <property type="entry name" value="FecCD"/>
    <property type="match status" value="1"/>
</dbReference>
<evidence type="ECO:0000313" key="10">
    <source>
        <dbReference type="Proteomes" id="UP000294257"/>
    </source>
</evidence>
<evidence type="ECO:0000256" key="4">
    <source>
        <dbReference type="ARBA" id="ARBA00022475"/>
    </source>
</evidence>
<keyword evidence="3" id="KW-0813">Transport</keyword>
<evidence type="ECO:0000256" key="6">
    <source>
        <dbReference type="ARBA" id="ARBA00022989"/>
    </source>
</evidence>
<sequence>MARVITGPDHRWVLAYTAVWSPALLLLADILGRVIAPAEVPVAVVMAFLGAPVFIALMRRAKAVAQ</sequence>
<dbReference type="SUPFAM" id="SSF81345">
    <property type="entry name" value="ABC transporter involved in vitamin B12 uptake, BtuC"/>
    <property type="match status" value="1"/>
</dbReference>
<reference evidence="9 10" key="1">
    <citation type="submission" date="2019-02" db="EMBL/GenBank/DDBJ databases">
        <title>Genomic Encyclopedia of Type Strains, Phase IV (KMG-IV): sequencing the most valuable type-strain genomes for metagenomic binning, comparative biology and taxonomic classification.</title>
        <authorList>
            <person name="Goeker M."/>
        </authorList>
    </citation>
    <scope>NUCLEOTIDE SEQUENCE [LARGE SCALE GENOMIC DNA]</scope>
    <source>
        <strain evidence="9 10">DSM 101727</strain>
    </source>
</reference>
<organism evidence="9 10">
    <name type="scientific">Herbihabitans rhizosphaerae</name>
    <dbReference type="NCBI Taxonomy" id="1872711"/>
    <lineage>
        <taxon>Bacteria</taxon>
        <taxon>Bacillati</taxon>
        <taxon>Actinomycetota</taxon>
        <taxon>Actinomycetes</taxon>
        <taxon>Pseudonocardiales</taxon>
        <taxon>Pseudonocardiaceae</taxon>
        <taxon>Herbihabitans</taxon>
    </lineage>
</organism>
<feature type="transmembrane region" description="Helical" evidence="8">
    <location>
        <begin position="12"/>
        <end position="34"/>
    </location>
</feature>
<evidence type="ECO:0000256" key="1">
    <source>
        <dbReference type="ARBA" id="ARBA00004651"/>
    </source>
</evidence>
<dbReference type="Proteomes" id="UP000294257">
    <property type="component" value="Unassembled WGS sequence"/>
</dbReference>
<dbReference type="PANTHER" id="PTHR30472:SF1">
    <property type="entry name" value="FE(3+) DICITRATE TRANSPORT SYSTEM PERMEASE PROTEIN FECC-RELATED"/>
    <property type="match status" value="1"/>
</dbReference>